<protein>
    <submittedName>
        <fullName evidence="3">Flagellar hook-length control protein FliK</fullName>
    </submittedName>
</protein>
<evidence type="ECO:0000313" key="4">
    <source>
        <dbReference type="Proteomes" id="UP000050786"/>
    </source>
</evidence>
<organism evidence="3 4">
    <name type="scientific">Ruegeria atlantica</name>
    <dbReference type="NCBI Taxonomy" id="81569"/>
    <lineage>
        <taxon>Bacteria</taxon>
        <taxon>Pseudomonadati</taxon>
        <taxon>Pseudomonadota</taxon>
        <taxon>Alphaproteobacteria</taxon>
        <taxon>Rhodobacterales</taxon>
        <taxon>Roseobacteraceae</taxon>
        <taxon>Ruegeria</taxon>
    </lineage>
</organism>
<dbReference type="Proteomes" id="UP000050786">
    <property type="component" value="Unassembled WGS sequence"/>
</dbReference>
<feature type="compositionally biased region" description="Polar residues" evidence="1">
    <location>
        <begin position="111"/>
        <end position="123"/>
    </location>
</feature>
<dbReference type="CDD" id="cd17470">
    <property type="entry name" value="T3SS_Flik_C"/>
    <property type="match status" value="1"/>
</dbReference>
<feature type="domain" description="Flagellar hook-length control protein-like C-terminal" evidence="2">
    <location>
        <begin position="22"/>
        <end position="96"/>
    </location>
</feature>
<keyword evidence="4" id="KW-1185">Reference proteome</keyword>
<evidence type="ECO:0000256" key="1">
    <source>
        <dbReference type="SAM" id="MobiDB-lite"/>
    </source>
</evidence>
<proteinExistence type="predicted"/>
<dbReference type="InterPro" id="IPR038610">
    <property type="entry name" value="FliK-like_C_sf"/>
</dbReference>
<evidence type="ECO:0000313" key="3">
    <source>
        <dbReference type="EMBL" id="CUH42530.1"/>
    </source>
</evidence>
<accession>A0A0P1EJJ7</accession>
<reference evidence="4" key="1">
    <citation type="submission" date="2015-09" db="EMBL/GenBank/DDBJ databases">
        <authorList>
            <person name="Rodrigo-Torres L."/>
            <person name="Arahal D.R."/>
        </authorList>
    </citation>
    <scope>NUCLEOTIDE SEQUENCE [LARGE SCALE GENOMIC DNA]</scope>
    <source>
        <strain evidence="4">CECT 4293</strain>
    </source>
</reference>
<keyword evidence="3" id="KW-0282">Flagellum</keyword>
<feature type="region of interest" description="Disordered" evidence="1">
    <location>
        <begin position="86"/>
        <end position="138"/>
    </location>
</feature>
<dbReference type="InterPro" id="IPR021136">
    <property type="entry name" value="Flagellar_hook_control-like_C"/>
</dbReference>
<dbReference type="EMBL" id="CYPS01000022">
    <property type="protein sequence ID" value="CUH42530.1"/>
    <property type="molecule type" value="Genomic_DNA"/>
</dbReference>
<dbReference type="AlphaFoldDB" id="A0A0P1EJJ7"/>
<gene>
    <name evidence="3" type="ORF">RUM4293_01418</name>
</gene>
<keyword evidence="3" id="KW-0966">Cell projection</keyword>
<dbReference type="RefSeq" id="WP_058272594.1">
    <property type="nucleotide sequence ID" value="NZ_CYPS01000022.1"/>
</dbReference>
<dbReference type="Pfam" id="PF02120">
    <property type="entry name" value="Flg_hook"/>
    <property type="match status" value="1"/>
</dbReference>
<name>A0A0P1EJJ7_9RHOB</name>
<dbReference type="Gene3D" id="3.30.750.140">
    <property type="match status" value="1"/>
</dbReference>
<keyword evidence="3" id="KW-0969">Cilium</keyword>
<evidence type="ECO:0000259" key="2">
    <source>
        <dbReference type="Pfam" id="PF02120"/>
    </source>
</evidence>
<sequence length="138" mass="14785">MAQTARSETARAVAGQMATVINTQPKSGSVEIALNPEELGRVSIMLNGRDDGLHLTISAERPETLEMMRRHLTVLEEEFKNFGLGDLSFDLGTSEDADQNQAGHQEGSPAETAQHTGSSSNASPIPKTGPVGRIDMRL</sequence>